<sequence length="45" mass="5055">MTEDACPKCGKRGNDTKHTFEWKYSTDSGMTNGYGKCNFCGAEFH</sequence>
<comment type="caution">
    <text evidence="1">The sequence shown here is derived from an EMBL/GenBank/DDBJ whole genome shotgun (WGS) entry which is preliminary data.</text>
</comment>
<evidence type="ECO:0000313" key="1">
    <source>
        <dbReference type="EMBL" id="KKN55033.1"/>
    </source>
</evidence>
<reference evidence="1" key="1">
    <citation type="journal article" date="2015" name="Nature">
        <title>Complex archaea that bridge the gap between prokaryotes and eukaryotes.</title>
        <authorList>
            <person name="Spang A."/>
            <person name="Saw J.H."/>
            <person name="Jorgensen S.L."/>
            <person name="Zaremba-Niedzwiedzka K."/>
            <person name="Martijn J."/>
            <person name="Lind A.E."/>
            <person name="van Eijk R."/>
            <person name="Schleper C."/>
            <person name="Guy L."/>
            <person name="Ettema T.J."/>
        </authorList>
    </citation>
    <scope>NUCLEOTIDE SEQUENCE</scope>
</reference>
<protein>
    <submittedName>
        <fullName evidence="1">Uncharacterized protein</fullName>
    </submittedName>
</protein>
<dbReference type="AlphaFoldDB" id="A0A0F9UN47"/>
<accession>A0A0F9UN47</accession>
<proteinExistence type="predicted"/>
<organism evidence="1">
    <name type="scientific">marine sediment metagenome</name>
    <dbReference type="NCBI Taxonomy" id="412755"/>
    <lineage>
        <taxon>unclassified sequences</taxon>
        <taxon>metagenomes</taxon>
        <taxon>ecological metagenomes</taxon>
    </lineage>
</organism>
<gene>
    <name evidence="1" type="ORF">LCGC14_0586340</name>
</gene>
<dbReference type="EMBL" id="LAZR01000902">
    <property type="protein sequence ID" value="KKN55033.1"/>
    <property type="molecule type" value="Genomic_DNA"/>
</dbReference>
<name>A0A0F9UN47_9ZZZZ</name>